<dbReference type="Pfam" id="PF04892">
    <property type="entry name" value="VanZ"/>
    <property type="match status" value="1"/>
</dbReference>
<proteinExistence type="predicted"/>
<protein>
    <submittedName>
        <fullName evidence="3">Probable phosphotransbutyrylase</fullName>
    </submittedName>
</protein>
<accession>A0A1R4JPD7</accession>
<feature type="transmembrane region" description="Helical" evidence="1">
    <location>
        <begin position="168"/>
        <end position="184"/>
    </location>
</feature>
<sequence>MIKYYLKIESGKPMRRTTHSSRYPAIFAWLTVFIWMSIIFWFSSQPANESAQLSFGAMEVGSQVVNHWRIVGAIGFLLFFNIFLIWLKRRSMPLWGKVIVFLVFLVFCGLTIYFLLTIVRPRLGINNLREMNYYVLHNFIRKNAHFFIYMFLGILIKNALSTSNIKGFKAILFALVVCAAYAASDEFHQYFVPGRTALVTDVFIDSTGSFIGIILYSILDWISGRRSIWQAFWNIKK</sequence>
<feature type="transmembrane region" description="Helical" evidence="1">
    <location>
        <begin position="21"/>
        <end position="42"/>
    </location>
</feature>
<keyword evidence="1" id="KW-1133">Transmembrane helix</keyword>
<reference evidence="3 4" key="1">
    <citation type="submission" date="2017-02" db="EMBL/GenBank/DDBJ databases">
        <authorList>
            <person name="Peterson S.W."/>
        </authorList>
    </citation>
    <scope>NUCLEOTIDE SEQUENCE [LARGE SCALE GENOMIC DNA]</scope>
    <source>
        <strain evidence="3 4">42ea</strain>
    </source>
</reference>
<evidence type="ECO:0000256" key="1">
    <source>
        <dbReference type="SAM" id="Phobius"/>
    </source>
</evidence>
<name>A0A1R4JPD7_9LACT</name>
<dbReference type="InterPro" id="IPR006976">
    <property type="entry name" value="VanZ-like"/>
</dbReference>
<keyword evidence="1" id="KW-0812">Transmembrane</keyword>
<feature type="transmembrane region" description="Helical" evidence="1">
    <location>
        <begin position="196"/>
        <end position="219"/>
    </location>
</feature>
<evidence type="ECO:0000313" key="4">
    <source>
        <dbReference type="Proteomes" id="UP000195611"/>
    </source>
</evidence>
<keyword evidence="1" id="KW-0472">Membrane</keyword>
<evidence type="ECO:0000259" key="2">
    <source>
        <dbReference type="Pfam" id="PF04892"/>
    </source>
</evidence>
<feature type="transmembrane region" description="Helical" evidence="1">
    <location>
        <begin position="99"/>
        <end position="119"/>
    </location>
</feature>
<evidence type="ECO:0000313" key="3">
    <source>
        <dbReference type="EMBL" id="SJN33824.1"/>
    </source>
</evidence>
<dbReference type="EMBL" id="FUKW01000087">
    <property type="protein sequence ID" value="SJN33824.1"/>
    <property type="molecule type" value="Genomic_DNA"/>
</dbReference>
<feature type="transmembrane region" description="Helical" evidence="1">
    <location>
        <begin position="139"/>
        <end position="156"/>
    </location>
</feature>
<feature type="domain" description="VanZ-like" evidence="2">
    <location>
        <begin position="132"/>
        <end position="219"/>
    </location>
</feature>
<organism evidence="3 4">
    <name type="scientific">Marinilactibacillus psychrotolerans 42ea</name>
    <dbReference type="NCBI Taxonomy" id="1255609"/>
    <lineage>
        <taxon>Bacteria</taxon>
        <taxon>Bacillati</taxon>
        <taxon>Bacillota</taxon>
        <taxon>Bacilli</taxon>
        <taxon>Lactobacillales</taxon>
        <taxon>Carnobacteriaceae</taxon>
        <taxon>Marinilactibacillus</taxon>
    </lineage>
</organism>
<gene>
    <name evidence="3" type="ORF">FM115_06270</name>
</gene>
<dbReference type="NCBIfam" id="NF037970">
    <property type="entry name" value="vanZ_1"/>
    <property type="match status" value="1"/>
</dbReference>
<dbReference type="AlphaFoldDB" id="A0A1R4JPD7"/>
<feature type="transmembrane region" description="Helical" evidence="1">
    <location>
        <begin position="68"/>
        <end position="87"/>
    </location>
</feature>
<dbReference type="Proteomes" id="UP000195611">
    <property type="component" value="Unassembled WGS sequence"/>
</dbReference>